<dbReference type="InterPro" id="IPR057207">
    <property type="entry name" value="FBXL15_LRR"/>
</dbReference>
<gene>
    <name evidence="2" type="ORF">F0562_033616</name>
</gene>
<dbReference type="InterPro" id="IPR006553">
    <property type="entry name" value="Leu-rich_rpt_Cys-con_subtyp"/>
</dbReference>
<evidence type="ECO:0000313" key="2">
    <source>
        <dbReference type="EMBL" id="KAA8528896.1"/>
    </source>
</evidence>
<dbReference type="GO" id="GO:0019005">
    <property type="term" value="C:SCF ubiquitin ligase complex"/>
    <property type="evidence" value="ECO:0007669"/>
    <property type="project" value="TreeGrafter"/>
</dbReference>
<dbReference type="AlphaFoldDB" id="A0A5J5AGM5"/>
<keyword evidence="3" id="KW-1185">Reference proteome</keyword>
<dbReference type="Gene3D" id="3.80.10.10">
    <property type="entry name" value="Ribonuclease Inhibitor"/>
    <property type="match status" value="3"/>
</dbReference>
<evidence type="ECO:0000313" key="3">
    <source>
        <dbReference type="Proteomes" id="UP000325577"/>
    </source>
</evidence>
<feature type="domain" description="F-box/LRR-repeat protein 15-like leucin rich repeat" evidence="1">
    <location>
        <begin position="218"/>
        <end position="430"/>
    </location>
</feature>
<sequence length="455" mass="49881">MTTNPLFYFTTHSQRLGLPSIQSVSVPVLIELNDRLEFLIDPYPLLQLRHPLSMAEPRSSINETLREDELRAILAKLESDKDKEVFGLVCKTWLHLQSTERKKLCVRAGPHMLRRMAARFTRLQDLDLSQSVSRSFYPGVTDSDLFVIANGFTCLRVLNLQNCKGITDAGILAIGYGLSSLQSLDVSYCRKLTDKGLSAVAEGCRDLRSLHLAGCRFVTDAVLQALSKNCHNLEELGLPGCTNITDPGLTVLVDGCQHVKHLDINKCSNIGDIGISRVSQVCSSSLKTLKLLDCYKVGDESILSLAKFCKNLETLIIGGCRDISAESIKSLAAACNHSLKTLRMDWCLNVSDSSLNCILSECRNLQVLDIGCCEEVTDAAFQGLGNGEFELGLKVLKVSNCPKITVAGIGMLLELCNSLEYLDVRSCPHVTKTGCDEAGLQFPERCKVNFVGSLA</sequence>
<dbReference type="PANTHER" id="PTHR13318">
    <property type="entry name" value="PARTNER OF PAIRED, ISOFORM B-RELATED"/>
    <property type="match status" value="1"/>
</dbReference>
<dbReference type="PANTHER" id="PTHR13318:SF75">
    <property type="entry name" value="COI1 F-BOX DOMAIN-CONTAINING PROTEIN"/>
    <property type="match status" value="1"/>
</dbReference>
<dbReference type="InterPro" id="IPR032675">
    <property type="entry name" value="LRR_dom_sf"/>
</dbReference>
<dbReference type="InterPro" id="IPR001611">
    <property type="entry name" value="Leu-rich_rpt"/>
</dbReference>
<organism evidence="2 3">
    <name type="scientific">Nyssa sinensis</name>
    <dbReference type="NCBI Taxonomy" id="561372"/>
    <lineage>
        <taxon>Eukaryota</taxon>
        <taxon>Viridiplantae</taxon>
        <taxon>Streptophyta</taxon>
        <taxon>Embryophyta</taxon>
        <taxon>Tracheophyta</taxon>
        <taxon>Spermatophyta</taxon>
        <taxon>Magnoliopsida</taxon>
        <taxon>eudicotyledons</taxon>
        <taxon>Gunneridae</taxon>
        <taxon>Pentapetalae</taxon>
        <taxon>asterids</taxon>
        <taxon>Cornales</taxon>
        <taxon>Nyssaceae</taxon>
        <taxon>Nyssa</taxon>
    </lineage>
</organism>
<accession>A0A5J5AGM5</accession>
<dbReference type="SUPFAM" id="SSF52047">
    <property type="entry name" value="RNI-like"/>
    <property type="match status" value="1"/>
</dbReference>
<dbReference type="Pfam" id="PF13516">
    <property type="entry name" value="LRR_6"/>
    <property type="match status" value="2"/>
</dbReference>
<protein>
    <recommendedName>
        <fullName evidence="1">F-box/LRR-repeat protein 15-like leucin rich repeat domain-containing protein</fullName>
    </recommendedName>
</protein>
<dbReference type="SMART" id="SM00367">
    <property type="entry name" value="LRR_CC"/>
    <property type="match status" value="12"/>
</dbReference>
<dbReference type="OrthoDB" id="550575at2759"/>
<evidence type="ECO:0000259" key="1">
    <source>
        <dbReference type="Pfam" id="PF25372"/>
    </source>
</evidence>
<dbReference type="GO" id="GO:0031146">
    <property type="term" value="P:SCF-dependent proteasomal ubiquitin-dependent protein catabolic process"/>
    <property type="evidence" value="ECO:0007669"/>
    <property type="project" value="TreeGrafter"/>
</dbReference>
<dbReference type="Proteomes" id="UP000325577">
    <property type="component" value="Linkage Group LG20"/>
</dbReference>
<name>A0A5J5AGM5_9ASTE</name>
<reference evidence="2 3" key="1">
    <citation type="submission" date="2019-09" db="EMBL/GenBank/DDBJ databases">
        <title>A chromosome-level genome assembly of the Chinese tupelo Nyssa sinensis.</title>
        <authorList>
            <person name="Yang X."/>
            <person name="Kang M."/>
            <person name="Yang Y."/>
            <person name="Xiong H."/>
            <person name="Wang M."/>
            <person name="Zhang Z."/>
            <person name="Wang Z."/>
            <person name="Wu H."/>
            <person name="Ma T."/>
            <person name="Liu J."/>
            <person name="Xi Z."/>
        </authorList>
    </citation>
    <scope>NUCLEOTIDE SEQUENCE [LARGE SCALE GENOMIC DNA]</scope>
    <source>
        <strain evidence="2">J267</strain>
        <tissue evidence="2">Leaf</tissue>
    </source>
</reference>
<dbReference type="EMBL" id="CM018044">
    <property type="protein sequence ID" value="KAA8528896.1"/>
    <property type="molecule type" value="Genomic_DNA"/>
</dbReference>
<proteinExistence type="predicted"/>
<dbReference type="Pfam" id="PF25372">
    <property type="entry name" value="DUF7885"/>
    <property type="match status" value="1"/>
</dbReference>